<feature type="transmembrane region" description="Helical" evidence="1">
    <location>
        <begin position="67"/>
        <end position="89"/>
    </location>
</feature>
<dbReference type="Proteomes" id="UP000535182">
    <property type="component" value="Unassembled WGS sequence"/>
</dbReference>
<evidence type="ECO:0000256" key="1">
    <source>
        <dbReference type="SAM" id="Phobius"/>
    </source>
</evidence>
<keyword evidence="1" id="KW-1133">Transmembrane helix</keyword>
<keyword evidence="1" id="KW-0812">Transmembrane</keyword>
<dbReference type="AlphaFoldDB" id="A0A9X0U586"/>
<organism evidence="2 3">
    <name type="scientific">Tunturiibacter gelidiferens</name>
    <dbReference type="NCBI Taxonomy" id="3069689"/>
    <lineage>
        <taxon>Bacteria</taxon>
        <taxon>Pseudomonadati</taxon>
        <taxon>Acidobacteriota</taxon>
        <taxon>Terriglobia</taxon>
        <taxon>Terriglobales</taxon>
        <taxon>Acidobacteriaceae</taxon>
        <taxon>Tunturiibacter</taxon>
    </lineage>
</organism>
<evidence type="ECO:0000313" key="2">
    <source>
        <dbReference type="EMBL" id="MBB5330234.1"/>
    </source>
</evidence>
<dbReference type="RefSeq" id="WP_183979500.1">
    <property type="nucleotide sequence ID" value="NZ_JACHEB010000009.1"/>
</dbReference>
<feature type="transmembrane region" description="Helical" evidence="1">
    <location>
        <begin position="12"/>
        <end position="31"/>
    </location>
</feature>
<feature type="transmembrane region" description="Helical" evidence="1">
    <location>
        <begin position="95"/>
        <end position="114"/>
    </location>
</feature>
<comment type="caution">
    <text evidence="2">The sequence shown here is derived from an EMBL/GenBank/DDBJ whole genome shotgun (WGS) entry which is preliminary data.</text>
</comment>
<sequence length="122" mass="14192">MNRKSRAKDLFLYVLISGAIIALLVVVIELGVDRRTFMNGTGFAFFTLPLFGFFVESSRRWWKKPLFWSLAGLLFVVHSMCFWWIAYRARVFKPAWYPILILEYAVLIACRNVFLAKADNSS</sequence>
<evidence type="ECO:0000313" key="3">
    <source>
        <dbReference type="Proteomes" id="UP000535182"/>
    </source>
</evidence>
<protein>
    <submittedName>
        <fullName evidence="2">Apolipoprotein N-acyltransferase</fullName>
    </submittedName>
</protein>
<feature type="transmembrane region" description="Helical" evidence="1">
    <location>
        <begin position="37"/>
        <end position="55"/>
    </location>
</feature>
<reference evidence="2 3" key="1">
    <citation type="submission" date="2020-08" db="EMBL/GenBank/DDBJ databases">
        <title>Genomic Encyclopedia of Type Strains, Phase IV (KMG-V): Genome sequencing to study the core and pangenomes of soil and plant-associated prokaryotes.</title>
        <authorList>
            <person name="Whitman W."/>
        </authorList>
    </citation>
    <scope>NUCLEOTIDE SEQUENCE [LARGE SCALE GENOMIC DNA]</scope>
    <source>
        <strain evidence="2 3">X5P2</strain>
    </source>
</reference>
<accession>A0A9X0U586</accession>
<proteinExistence type="predicted"/>
<gene>
    <name evidence="2" type="ORF">HDF14_003867</name>
</gene>
<name>A0A9X0U586_9BACT</name>
<keyword evidence="3" id="KW-1185">Reference proteome</keyword>
<dbReference type="EMBL" id="JACHEB010000009">
    <property type="protein sequence ID" value="MBB5330234.1"/>
    <property type="molecule type" value="Genomic_DNA"/>
</dbReference>
<keyword evidence="1" id="KW-0472">Membrane</keyword>